<evidence type="ECO:0000313" key="1">
    <source>
        <dbReference type="EMBL" id="KRH64069.1"/>
    </source>
</evidence>
<reference evidence="2" key="2">
    <citation type="submission" date="2018-02" db="UniProtKB">
        <authorList>
            <consortium name="EnsemblPlants"/>
        </authorList>
    </citation>
    <scope>IDENTIFICATION</scope>
    <source>
        <strain evidence="2">Williams 82</strain>
    </source>
</reference>
<dbReference type="AlphaFoldDB" id="K7KLI1"/>
<protein>
    <submittedName>
        <fullName evidence="1 2">Uncharacterized protein</fullName>
    </submittedName>
</protein>
<dbReference type="InParanoid" id="K7KLI1"/>
<dbReference type="OrthoDB" id="10336408at2759"/>
<name>K7KLI1_SOYBN</name>
<evidence type="ECO:0000313" key="2">
    <source>
        <dbReference type="EnsemblPlants" id="KRH64069"/>
    </source>
</evidence>
<organism evidence="2">
    <name type="scientific">Glycine max</name>
    <name type="common">Soybean</name>
    <name type="synonym">Glycine hispida</name>
    <dbReference type="NCBI Taxonomy" id="3847"/>
    <lineage>
        <taxon>Eukaryota</taxon>
        <taxon>Viridiplantae</taxon>
        <taxon>Streptophyta</taxon>
        <taxon>Embryophyta</taxon>
        <taxon>Tracheophyta</taxon>
        <taxon>Spermatophyta</taxon>
        <taxon>Magnoliopsida</taxon>
        <taxon>eudicotyledons</taxon>
        <taxon>Gunneridae</taxon>
        <taxon>Pentapetalae</taxon>
        <taxon>rosids</taxon>
        <taxon>fabids</taxon>
        <taxon>Fabales</taxon>
        <taxon>Fabaceae</taxon>
        <taxon>Papilionoideae</taxon>
        <taxon>50 kb inversion clade</taxon>
        <taxon>NPAAA clade</taxon>
        <taxon>indigoferoid/millettioid clade</taxon>
        <taxon>Phaseoleae</taxon>
        <taxon>Glycine</taxon>
        <taxon>Glycine subgen. Soja</taxon>
    </lineage>
</organism>
<dbReference type="Gramene" id="KRH64069">
    <property type="protein sequence ID" value="KRH64069"/>
    <property type="gene ID" value="GLYMA_04G214300"/>
</dbReference>
<dbReference type="PaxDb" id="3847-GLYMA04G39230.1"/>
<reference evidence="1" key="3">
    <citation type="submission" date="2018-07" db="EMBL/GenBank/DDBJ databases">
        <title>WGS assembly of Glycine max.</title>
        <authorList>
            <person name="Schmutz J."/>
            <person name="Cannon S."/>
            <person name="Schlueter J."/>
            <person name="Ma J."/>
            <person name="Mitros T."/>
            <person name="Nelson W."/>
            <person name="Hyten D."/>
            <person name="Song Q."/>
            <person name="Thelen J."/>
            <person name="Cheng J."/>
            <person name="Xu D."/>
            <person name="Hellsten U."/>
            <person name="May G."/>
            <person name="Yu Y."/>
            <person name="Sakurai T."/>
            <person name="Umezawa T."/>
            <person name="Bhattacharyya M."/>
            <person name="Sandhu D."/>
            <person name="Valliyodan B."/>
            <person name="Lindquist E."/>
            <person name="Peto M."/>
            <person name="Grant D."/>
            <person name="Shu S."/>
            <person name="Goodstein D."/>
            <person name="Barry K."/>
            <person name="Futrell-Griggs M."/>
            <person name="Abernathy B."/>
            <person name="Du J."/>
            <person name="Tian Z."/>
            <person name="Zhu L."/>
            <person name="Gill N."/>
            <person name="Joshi T."/>
            <person name="Libault M."/>
            <person name="Sethuraman A."/>
            <person name="Zhang X."/>
            <person name="Shinozaki K."/>
            <person name="Nguyen H."/>
            <person name="Wing R."/>
            <person name="Cregan P."/>
            <person name="Specht J."/>
            <person name="Grimwood J."/>
            <person name="Rokhsar D."/>
            <person name="Stacey G."/>
            <person name="Shoemaker R."/>
            <person name="Jackson S."/>
        </authorList>
    </citation>
    <scope>NUCLEOTIDE SEQUENCE</scope>
    <source>
        <tissue evidence="1">Callus</tissue>
    </source>
</reference>
<dbReference type="EMBL" id="CM000837">
    <property type="protein sequence ID" value="KRH64069.1"/>
    <property type="molecule type" value="Genomic_DNA"/>
</dbReference>
<evidence type="ECO:0000313" key="3">
    <source>
        <dbReference type="Proteomes" id="UP000008827"/>
    </source>
</evidence>
<gene>
    <name evidence="1" type="ORF">GLYMA_04G214300</name>
</gene>
<proteinExistence type="predicted"/>
<dbReference type="Proteomes" id="UP000008827">
    <property type="component" value="Chromosome 4"/>
</dbReference>
<dbReference type="HOGENOM" id="CLU_2547117_0_0_1"/>
<sequence length="83" mass="10044">MGKDVPPYVLSFTRYTCAQFTSRTSIEENQCNTHCRFDLLFGWPIVECFFEKFMRCVESYKCCKMLYRFLDNTPSLWRIVWKS</sequence>
<reference evidence="1 2" key="1">
    <citation type="journal article" date="2010" name="Nature">
        <title>Genome sequence of the palaeopolyploid soybean.</title>
        <authorList>
            <person name="Schmutz J."/>
            <person name="Cannon S.B."/>
            <person name="Schlueter J."/>
            <person name="Ma J."/>
            <person name="Mitros T."/>
            <person name="Nelson W."/>
            <person name="Hyten D.L."/>
            <person name="Song Q."/>
            <person name="Thelen J.J."/>
            <person name="Cheng J."/>
            <person name="Xu D."/>
            <person name="Hellsten U."/>
            <person name="May G.D."/>
            <person name="Yu Y."/>
            <person name="Sakurai T."/>
            <person name="Umezawa T."/>
            <person name="Bhattacharyya M.K."/>
            <person name="Sandhu D."/>
            <person name="Valliyodan B."/>
            <person name="Lindquist E."/>
            <person name="Peto M."/>
            <person name="Grant D."/>
            <person name="Shu S."/>
            <person name="Goodstein D."/>
            <person name="Barry K."/>
            <person name="Futrell-Griggs M."/>
            <person name="Abernathy B."/>
            <person name="Du J."/>
            <person name="Tian Z."/>
            <person name="Zhu L."/>
            <person name="Gill N."/>
            <person name="Joshi T."/>
            <person name="Libault M."/>
            <person name="Sethuraman A."/>
            <person name="Zhang X.-C."/>
            <person name="Shinozaki K."/>
            <person name="Nguyen H.T."/>
            <person name="Wing R.A."/>
            <person name="Cregan P."/>
            <person name="Specht J."/>
            <person name="Grimwood J."/>
            <person name="Rokhsar D."/>
            <person name="Stacey G."/>
            <person name="Shoemaker R.C."/>
            <person name="Jackson S.A."/>
        </authorList>
    </citation>
    <scope>NUCLEOTIDE SEQUENCE [LARGE SCALE GENOMIC DNA]</scope>
    <source>
        <strain evidence="2">cv. Williams 82</strain>
        <tissue evidence="1">Callus</tissue>
    </source>
</reference>
<dbReference type="EnsemblPlants" id="KRH64069">
    <property type="protein sequence ID" value="KRH64069"/>
    <property type="gene ID" value="GLYMA_04G214300"/>
</dbReference>
<accession>K7KLI1</accession>
<keyword evidence="3" id="KW-1185">Reference proteome</keyword>